<dbReference type="Proteomes" id="UP000078237">
    <property type="component" value="Unassembled WGS sequence"/>
</dbReference>
<evidence type="ECO:0000256" key="2">
    <source>
        <dbReference type="ARBA" id="ARBA00023043"/>
    </source>
</evidence>
<keyword evidence="1" id="KW-0677">Repeat</keyword>
<evidence type="ECO:0000256" key="1">
    <source>
        <dbReference type="ARBA" id="ARBA00022737"/>
    </source>
</evidence>
<keyword evidence="2 3" id="KW-0040">ANK repeat</keyword>
<keyword evidence="6" id="KW-1185">Reference proteome</keyword>
<dbReference type="PROSITE" id="PS50088">
    <property type="entry name" value="ANK_REPEAT"/>
    <property type="match status" value="1"/>
</dbReference>
<dbReference type="Pfam" id="PF12796">
    <property type="entry name" value="Ank_2"/>
    <property type="match status" value="1"/>
</dbReference>
<comment type="caution">
    <text evidence="5">The sequence shown here is derived from an EMBL/GenBank/DDBJ whole genome shotgun (WGS) entry which is preliminary data.</text>
</comment>
<dbReference type="VEuPathDB" id="FungiDB:MMYC01_208585"/>
<dbReference type="InterPro" id="IPR002110">
    <property type="entry name" value="Ankyrin_rpt"/>
</dbReference>
<protein>
    <submittedName>
        <fullName evidence="5">Serine/threonine-protein phosphatase 6 regulatory ankyrin repeat subunit B</fullName>
    </submittedName>
</protein>
<evidence type="ECO:0000313" key="4">
    <source>
        <dbReference type="EMBL" id="KXX77523.1"/>
    </source>
</evidence>
<dbReference type="EMBL" id="LCTW02000157">
    <property type="protein sequence ID" value="KXX77523.1"/>
    <property type="molecule type" value="Genomic_DNA"/>
</dbReference>
<organism evidence="5 6">
    <name type="scientific">Madurella mycetomatis</name>
    <dbReference type="NCBI Taxonomy" id="100816"/>
    <lineage>
        <taxon>Eukaryota</taxon>
        <taxon>Fungi</taxon>
        <taxon>Dikarya</taxon>
        <taxon>Ascomycota</taxon>
        <taxon>Pezizomycotina</taxon>
        <taxon>Sordariomycetes</taxon>
        <taxon>Sordariomycetidae</taxon>
        <taxon>Sordariales</taxon>
        <taxon>Sordariales incertae sedis</taxon>
        <taxon>Madurella</taxon>
    </lineage>
</organism>
<dbReference type="STRING" id="100816.A0A175W4M6"/>
<dbReference type="Gene3D" id="1.25.40.20">
    <property type="entry name" value="Ankyrin repeat-containing domain"/>
    <property type="match status" value="5"/>
</dbReference>
<dbReference type="EMBL" id="LCTW02000121">
    <property type="protein sequence ID" value="KXX78419.1"/>
    <property type="molecule type" value="Genomic_DNA"/>
</dbReference>
<dbReference type="AlphaFoldDB" id="A0A175W4M6"/>
<dbReference type="PANTHER" id="PTHR24189">
    <property type="entry name" value="MYOTROPHIN"/>
    <property type="match status" value="1"/>
</dbReference>
<dbReference type="VEuPathDB" id="FungiDB:MMYC01_205867"/>
<reference evidence="5" key="2">
    <citation type="submission" date="2015-06" db="EMBL/GenBank/DDBJ databases">
        <authorList>
            <person name="Hoefler B.C."/>
            <person name="Straight P.D."/>
        </authorList>
    </citation>
    <scope>NUCLEOTIDE SEQUENCE [LARGE SCALE GENOMIC DNA]</scope>
    <source>
        <strain evidence="5">Mm55</strain>
    </source>
</reference>
<dbReference type="SUPFAM" id="SSF48403">
    <property type="entry name" value="Ankyrin repeat"/>
    <property type="match status" value="3"/>
</dbReference>
<dbReference type="PANTHER" id="PTHR24189:SF50">
    <property type="entry name" value="ANKYRIN REPEAT AND SOCS BOX PROTEIN 2"/>
    <property type="match status" value="1"/>
</dbReference>
<gene>
    <name evidence="5" type="ORF">MMYC01_205867</name>
    <name evidence="4" type="ORF">MMYC01_208585</name>
</gene>
<name>A0A175W4M6_9PEZI</name>
<proteinExistence type="predicted"/>
<reference evidence="5 6" key="3">
    <citation type="submission" date="2016-01" db="EMBL/GenBank/DDBJ databases">
        <title>Madurella mycetomatis genome sequencing.</title>
        <authorList>
            <person name="Van De Sande W."/>
        </authorList>
    </citation>
    <scope>NUCLEOTIDE SEQUENCE [LARGE SCALE GENOMIC DNA]</scope>
    <source>
        <strain evidence="5">Mm55</strain>
        <strain evidence="6">mm55</strain>
    </source>
</reference>
<evidence type="ECO:0000256" key="3">
    <source>
        <dbReference type="PROSITE-ProRule" id="PRU00023"/>
    </source>
</evidence>
<evidence type="ECO:0000313" key="6">
    <source>
        <dbReference type="Proteomes" id="UP000078237"/>
    </source>
</evidence>
<evidence type="ECO:0000313" key="5">
    <source>
        <dbReference type="EMBL" id="KXX78419.1"/>
    </source>
</evidence>
<dbReference type="InterPro" id="IPR050745">
    <property type="entry name" value="Multifunctional_regulatory"/>
</dbReference>
<accession>A0A175W4M6</accession>
<dbReference type="OrthoDB" id="194358at2759"/>
<dbReference type="SMART" id="SM00248">
    <property type="entry name" value="ANK"/>
    <property type="match status" value="14"/>
</dbReference>
<feature type="repeat" description="ANK" evidence="3">
    <location>
        <begin position="1409"/>
        <end position="1441"/>
    </location>
</feature>
<sequence length="1845" mass="200337">MASTLGLDGRRARLQQLAAEWGVHTLPPVAPPARPPLVRTPSDDFHAEELLKRRRVAANPDRNSQSGIKRAFSSTKKTWEAHEIFEVLNTHVANCGAPGVADALIAKLLHVGGNVNVSNVKGKTSLLSRRRSTEPMDRSRVLQKAVEHRQTDMVAVLVQHADPLTLDAALPVAMRSGDLVMVNMLLQRGADTTQTQDAQDAFRQMCIMGGHADLVGLILQSEGRPSPSWLSMAMVDAARKGCLHTVLRLSRASADGEYNKSEALKTAIAQCRVDIALAILTGTKPPHSGGQGVLESFSQLLEHTTIGPNEKMALAEALLCAGASGDPVSLALSQACATEFYDMVILLVSYGASVEFQNASILRHAISRGQSSLVQLLLTETSTLSPVYASECVGSIPKTISPEDRHAMLSILLRKGAAGRHLHDALVDAVQASDLQSAELLLTPYFPGGRPTSPQDRRNGARGMRHEMASVDYKNGLALGTAVRMANLPMVKQLLAGKPSTETLDLVFPQVHVLQSALRYQVAECFLAAGVSRSCISAALQTAIEEQPPRRDENLISMLLRHNADVNFNDGAGILSAITIRDLPLLGTLLRNKPSAQTMAAAMARIMMVDDKRTRYEMARLLIGAGAGREGTEVSEALVQLLPIKPVDVQLTALLLEQGQADANFNQGQPVALAINDPDPIVLETVLKHGKPAPDALYRGLDTLSEAPTNAAKVAKVNAILRRTRQKDMLNTVLFKEMQTLLKTPPNKRDLSVLSSLLSAGADINAHKAAAFCCAVKAADAPTVDLLFGANPSPASLAAALPQSLNIIDPMDRLTFTQKLIEAGAPGAEANRALVYAINTHPCDHPLISVLVTHAESSDGEALITAVKNGNADVVHLMLERSPRKYAANVLRDAFQEATKLNNKEKRVAICTSLLKKGVSGQIVSDALLAAASDGDIVLGGVLMDHGASVEHQDGQAIVEACGAGEPGVVNMLLNSKVEAKKQTLVKGFEAASQVGDLGKRAEVFRILLGKGVAGEVVDAQLVSAAKFGDDGENLVRLLLEFGARVDYNAGEAIWNATRGAHMGSLKLMLGIERVGGRQTKPSRTTLLRALKASRKLSKDSRYQVIDWLFQAGLPPCEEIHIALNRAVKDDPDLRLIELLLEHGASPLANGCETLTDAAQLLLVDILILLLKSGIPQKDVSWAFMQSFTPDTSSTWLSDKGFQVAKMLLERGAEGESLALALATVVDAYGSENDGLARQFAGVLLRSNVDVSYDNGVAVQKAAQRADSELIQQMLDKKPNSRAISMAFPYIFDESLSEADTLYLISLFTEYHDGEERLDVMFSHPEFEPVMFRALSTFPRSIKILQALLDAGYYHDQTTTIRVMDDIDEDEQVSLLFWALFQPQKRVSSAVIELLIDRGAKVNFETRLSKTTPLMLAIQHRRPDLVKALILAGAEVDVMDITGNTPMTMATKLGGDLGTSMMSSILAADPSINDGSLHNAARDLNLKALRVLIEYGHDVDFPSPLHGGRSALGELCLNAAHAGTLTAAQEKQMEKAMTVLINNDTDLTIQSDGKSVLLLALNSADPIPTTRALLKVGLWKHVNKPYNHYTDGTYTYSASQYVARVLPESDVRPQLLELLKANRAIDVYYANDGPQPEGAVNLPPELLRAERERRAREERIAKESEEHALALARTKEIASIHNQIFLARAELEDARARRQRDDELAAIHERQAAEETAFAAELRRRKAEREAAVQHEQRLTEAGLTRARLVAEAELQMEEQKQGRMIQWEERLGRNREANAKALSAVRIKEREAIERLDAASDARTVRRIAEHKKLVEGQERLAARLASGGVDQRRQVGYITGELD</sequence>
<dbReference type="InterPro" id="IPR036770">
    <property type="entry name" value="Ankyrin_rpt-contain_sf"/>
</dbReference>
<reference evidence="6" key="1">
    <citation type="submission" date="2015-06" db="EMBL/GenBank/DDBJ databases">
        <authorList>
            <person name="van de Sande W.W.J."/>
        </authorList>
    </citation>
    <scope>NUCLEOTIDE SEQUENCE [LARGE SCALE GENOMIC DNA]</scope>
    <source>
        <strain evidence="6">mm55</strain>
    </source>
</reference>
<dbReference type="PROSITE" id="PS50297">
    <property type="entry name" value="ANK_REP_REGION"/>
    <property type="match status" value="1"/>
</dbReference>